<dbReference type="Pfam" id="PF08142">
    <property type="entry name" value="AARP2CN"/>
    <property type="match status" value="1"/>
</dbReference>
<feature type="region of interest" description="Disordered" evidence="5">
    <location>
        <begin position="471"/>
        <end position="490"/>
    </location>
</feature>
<dbReference type="InterPro" id="IPR039761">
    <property type="entry name" value="Bms1/Tsr1"/>
</dbReference>
<evidence type="ECO:0000313" key="8">
    <source>
        <dbReference type="RefSeq" id="XP_033458062.1"/>
    </source>
</evidence>
<dbReference type="AlphaFoldDB" id="A0A6J3LZ41"/>
<dbReference type="GO" id="GO:0034511">
    <property type="term" value="F:U3 snoRNA binding"/>
    <property type="evidence" value="ECO:0007669"/>
    <property type="project" value="TreeGrafter"/>
</dbReference>
<dbReference type="GO" id="GO:0000462">
    <property type="term" value="P:maturation of SSU-rRNA from tricistronic rRNA transcript (SSU-rRNA, 5.8S rRNA, LSU-rRNA)"/>
    <property type="evidence" value="ECO:0007669"/>
    <property type="project" value="TreeGrafter"/>
</dbReference>
<dbReference type="SMART" id="SM00785">
    <property type="entry name" value="AARP2CN"/>
    <property type="match status" value="1"/>
</dbReference>
<reference evidence="8" key="1">
    <citation type="submission" date="2020-01" db="EMBL/GenBank/DDBJ databases">
        <authorList>
            <consortium name="DOE Joint Genome Institute"/>
            <person name="Haridas S."/>
            <person name="Albert R."/>
            <person name="Binder M."/>
            <person name="Bloem J."/>
            <person name="Labutti K."/>
            <person name="Salamov A."/>
            <person name="Andreopoulos B."/>
            <person name="Baker S.E."/>
            <person name="Barry K."/>
            <person name="Bills G."/>
            <person name="Bluhm B.H."/>
            <person name="Cannon C."/>
            <person name="Castanera R."/>
            <person name="Culley D.E."/>
            <person name="Daum C."/>
            <person name="Ezra D."/>
            <person name="Gonzalez J.B."/>
            <person name="Henrissat B."/>
            <person name="Kuo A."/>
            <person name="Liang C."/>
            <person name="Lipzen A."/>
            <person name="Lutzoni F."/>
            <person name="Magnuson J."/>
            <person name="Mondo S."/>
            <person name="Nolan M."/>
            <person name="Ohm R."/>
            <person name="Pangilinan J."/>
            <person name="Park H.-J."/>
            <person name="Ramirez L."/>
            <person name="Alfaro M."/>
            <person name="Sun H."/>
            <person name="Tritt A."/>
            <person name="Yoshinaga Y."/>
            <person name="Zwiers L.-H."/>
            <person name="Turgeon B.G."/>
            <person name="Goodwin S.B."/>
            <person name="Spatafora J.W."/>
            <person name="Crous P.W."/>
            <person name="Grigoriev I.V."/>
        </authorList>
    </citation>
    <scope>NUCLEOTIDE SEQUENCE</scope>
    <source>
        <strain evidence="8">CBS 342.82</strain>
    </source>
</reference>
<dbReference type="GO" id="GO:0003924">
    <property type="term" value="F:GTPase activity"/>
    <property type="evidence" value="ECO:0007669"/>
    <property type="project" value="TreeGrafter"/>
</dbReference>
<dbReference type="InterPro" id="IPR012948">
    <property type="entry name" value="AARP2CN"/>
</dbReference>
<evidence type="ECO:0000259" key="6">
    <source>
        <dbReference type="PROSITE" id="PS51714"/>
    </source>
</evidence>
<accession>A0A6J3LZ41</accession>
<proteinExistence type="inferred from homology"/>
<feature type="domain" description="Bms1-type G" evidence="6">
    <location>
        <begin position="188"/>
        <end position="348"/>
    </location>
</feature>
<dbReference type="GO" id="GO:0030688">
    <property type="term" value="C:preribosome, small subunit precursor"/>
    <property type="evidence" value="ECO:0007669"/>
    <property type="project" value="TreeGrafter"/>
</dbReference>
<evidence type="ECO:0000256" key="2">
    <source>
        <dbReference type="ARBA" id="ARBA00022517"/>
    </source>
</evidence>
<protein>
    <submittedName>
        <fullName evidence="8">DUF663-domain-containing protein</fullName>
    </submittedName>
</protein>
<dbReference type="PANTHER" id="PTHR12858:SF1">
    <property type="entry name" value="PRE-RRNA-PROCESSING PROTEIN TSR1 HOMOLOG"/>
    <property type="match status" value="1"/>
</dbReference>
<feature type="region of interest" description="Disordered" evidence="5">
    <location>
        <begin position="502"/>
        <end position="556"/>
    </location>
</feature>
<dbReference type="GeneID" id="54361086"/>
<keyword evidence="2" id="KW-0690">Ribosome biogenesis</keyword>
<dbReference type="PANTHER" id="PTHR12858">
    <property type="entry name" value="RIBOSOME BIOGENESIS PROTEIN"/>
    <property type="match status" value="1"/>
</dbReference>
<name>A0A6J3LZ41_9PEZI</name>
<organism evidence="8">
    <name type="scientific">Dissoconium aciculare CBS 342.82</name>
    <dbReference type="NCBI Taxonomy" id="1314786"/>
    <lineage>
        <taxon>Eukaryota</taxon>
        <taxon>Fungi</taxon>
        <taxon>Dikarya</taxon>
        <taxon>Ascomycota</taxon>
        <taxon>Pezizomycotina</taxon>
        <taxon>Dothideomycetes</taxon>
        <taxon>Dothideomycetidae</taxon>
        <taxon>Mycosphaerellales</taxon>
        <taxon>Dissoconiaceae</taxon>
        <taxon>Dissoconium</taxon>
    </lineage>
</organism>
<feature type="compositionally biased region" description="Acidic residues" evidence="5">
    <location>
        <begin position="508"/>
        <end position="523"/>
    </location>
</feature>
<dbReference type="Pfam" id="PF04950">
    <property type="entry name" value="RIBIOP_C"/>
    <property type="match status" value="1"/>
</dbReference>
<gene>
    <name evidence="8" type="ORF">K489DRAFT_371982</name>
</gene>
<evidence type="ECO:0000256" key="3">
    <source>
        <dbReference type="ARBA" id="ARBA00023242"/>
    </source>
</evidence>
<evidence type="ECO:0000313" key="7">
    <source>
        <dbReference type="Proteomes" id="UP000504637"/>
    </source>
</evidence>
<sequence length="912" mass="102640">MTSGGNAPPLCAILSAAREEKARQDFGFFRGHHLIDKGFLRIAIVIFCSVDHPLLYQDSATGFDIQLLEPDIGAEQQSEILENSLPFRFKAGGDGQRRAKMAATATQHHHRSTTKTVNKSFKTRHASKSALKNQAKGKVEAFEGGSRKTPHQQVMSKFDRKNRAKQRRINHHARKEEEGSLFAGRDGAPRIIAIIPLCDDVKQDEIVKTLNSSVDVEDTRDSASGPWRVEIPRFKQRVQYLTPARDLLSCLDACRMADFVLLALSAHKEVDEKGERILRCVESQGVSTVLTGIYGLNTIEPAKRRPDVSKSLKSYITHFFAAQEKLHDLSSRQDCSNVMRSLCTLTPKGIRWREDRSWMLVEEFNTENGETVVTGVVRGRGLKADRLVQVGEWGDFQIAKISAAPLTRILNKPATDTMAIDATAEQELLEEPSEEQDDLAELAPEEATMDDTMAVSVAPSERKAVLLDDHHYFDDDEPNDSNAPKRLPKGTSKYQAAWYLGDMSDSGSDMEDVDDDDELEPDADSTALGPADGHFDNVMQEPTEYGGPSEYPQSEAFLDPAPEEEADQLEAYRRQRREEAEEDLEFPDEIELHPGVLARERLARYRGLKNLRTSAWEMEEDKPYEPEEWSRLLEIADYKAAKNRVLKESLNGGVKPGTRVKVHLILSEKQQQEVASLPRPMSLFSLLKHEHKRTSINVSMSLSSNYPTPLRSKEELILQCGPRRLVINPLFSQLGNTPNNVHKFDRYLHPGRTAVATFIGPMTWGSVPCLFFKTSNSKPASDEIEDLAQAIRLDTEGTSLQLIATGTLLPPSTGRVIAKRITLTGHPYKIHRKVVTVRYMFFNQEDIAYFRALELWTKRGRSGHIKEALGTHGYFKATFDGKINPLDSVAISLYKRVWPRPSRFWRPDADEP</sequence>
<evidence type="ECO:0000256" key="1">
    <source>
        <dbReference type="ARBA" id="ARBA00004604"/>
    </source>
</evidence>
<dbReference type="GO" id="GO:0005730">
    <property type="term" value="C:nucleolus"/>
    <property type="evidence" value="ECO:0007669"/>
    <property type="project" value="UniProtKB-SubCell"/>
</dbReference>
<comment type="subcellular location">
    <subcellularLocation>
        <location evidence="1">Nucleus</location>
        <location evidence="1">Nucleolus</location>
    </subcellularLocation>
</comment>
<evidence type="ECO:0000256" key="5">
    <source>
        <dbReference type="SAM" id="MobiDB-lite"/>
    </source>
</evidence>
<evidence type="ECO:0000256" key="4">
    <source>
        <dbReference type="ARBA" id="ARBA00038288"/>
    </source>
</evidence>
<keyword evidence="7" id="KW-1185">Reference proteome</keyword>
<keyword evidence="3" id="KW-0539">Nucleus</keyword>
<reference evidence="8" key="2">
    <citation type="submission" date="2020-04" db="EMBL/GenBank/DDBJ databases">
        <authorList>
            <consortium name="NCBI Genome Project"/>
        </authorList>
    </citation>
    <scope>NUCLEOTIDE SEQUENCE</scope>
    <source>
        <strain evidence="8">CBS 342.82</strain>
    </source>
</reference>
<reference evidence="8" key="3">
    <citation type="submission" date="2025-08" db="UniProtKB">
        <authorList>
            <consortium name="RefSeq"/>
        </authorList>
    </citation>
    <scope>IDENTIFICATION</scope>
    <source>
        <strain evidence="8">CBS 342.82</strain>
    </source>
</reference>
<dbReference type="InterPro" id="IPR007034">
    <property type="entry name" value="BMS1_TSR1_C"/>
</dbReference>
<dbReference type="RefSeq" id="XP_033458062.1">
    <property type="nucleotide sequence ID" value="XM_033603286.1"/>
</dbReference>
<comment type="similarity">
    <text evidence="4">Belongs to the TRAFAC class translation factor GTPase superfamily. Bms1-like GTPase family. TSR1 subfamily.</text>
</comment>
<dbReference type="Pfam" id="PF22298">
    <property type="entry name" value="Tsr1_G-like"/>
    <property type="match status" value="1"/>
</dbReference>
<dbReference type="GO" id="GO:0000479">
    <property type="term" value="P:endonucleolytic cleavage of tricistronic rRNA transcript (SSU-rRNA, 5.8S rRNA, LSU-rRNA)"/>
    <property type="evidence" value="ECO:0007669"/>
    <property type="project" value="TreeGrafter"/>
</dbReference>
<dbReference type="Proteomes" id="UP000504637">
    <property type="component" value="Unplaced"/>
</dbReference>
<dbReference type="SMART" id="SM01362">
    <property type="entry name" value="DUF663"/>
    <property type="match status" value="1"/>
</dbReference>
<dbReference type="InterPro" id="IPR030387">
    <property type="entry name" value="G_Bms1/Tsr1_dom"/>
</dbReference>
<dbReference type="OrthoDB" id="119302at2759"/>
<dbReference type="GO" id="GO:0005525">
    <property type="term" value="F:GTP binding"/>
    <property type="evidence" value="ECO:0007669"/>
    <property type="project" value="TreeGrafter"/>
</dbReference>
<dbReference type="PROSITE" id="PS51714">
    <property type="entry name" value="G_BMS1"/>
    <property type="match status" value="1"/>
</dbReference>